<dbReference type="GO" id="GO:0016559">
    <property type="term" value="P:peroxisome fission"/>
    <property type="evidence" value="ECO:0007669"/>
    <property type="project" value="TreeGrafter"/>
</dbReference>
<dbReference type="InterPro" id="IPR001401">
    <property type="entry name" value="Dynamin_GTPase"/>
</dbReference>
<dbReference type="InterPro" id="IPR022812">
    <property type="entry name" value="Dynamin"/>
</dbReference>
<dbReference type="PROSITE" id="PS51388">
    <property type="entry name" value="GED"/>
    <property type="match status" value="1"/>
</dbReference>
<keyword evidence="7" id="KW-1185">Reference proteome</keyword>
<dbReference type="InterPro" id="IPR030381">
    <property type="entry name" value="G_DYNAMIN_dom"/>
</dbReference>
<dbReference type="FunFam" id="3.40.50.300:FF:001425">
    <property type="entry name" value="Dynamin GTPase, putative"/>
    <property type="match status" value="1"/>
</dbReference>
<protein>
    <recommendedName>
        <fullName evidence="8">GED domain-containing protein</fullName>
    </recommendedName>
</protein>
<dbReference type="GO" id="GO:0005525">
    <property type="term" value="F:GTP binding"/>
    <property type="evidence" value="ECO:0007669"/>
    <property type="project" value="InterPro"/>
</dbReference>
<keyword evidence="1" id="KW-0547">Nucleotide-binding</keyword>
<dbReference type="PANTHER" id="PTHR11566:SF66">
    <property type="entry name" value="INTERFERON-INDUCED GTP-BINDING PROTEIN MX"/>
    <property type="match status" value="1"/>
</dbReference>
<gene>
    <name evidence="6" type="ORF">COCC4DRAFT_184032</name>
</gene>
<dbReference type="SMART" id="SM00053">
    <property type="entry name" value="DYNc"/>
    <property type="match status" value="1"/>
</dbReference>
<dbReference type="InterPro" id="IPR045063">
    <property type="entry name" value="Dynamin_N"/>
</dbReference>
<dbReference type="HOGENOM" id="CLU_008964_7_1_1"/>
<evidence type="ECO:0000313" key="7">
    <source>
        <dbReference type="Proteomes" id="UP000012338"/>
    </source>
</evidence>
<dbReference type="GO" id="GO:0005874">
    <property type="term" value="C:microtubule"/>
    <property type="evidence" value="ECO:0007669"/>
    <property type="project" value="TreeGrafter"/>
</dbReference>
<keyword evidence="2" id="KW-0342">GTP-binding</keyword>
<feature type="domain" description="Dynamin-type G" evidence="5">
    <location>
        <begin position="56"/>
        <end position="344"/>
    </location>
</feature>
<dbReference type="InterPro" id="IPR027417">
    <property type="entry name" value="P-loop_NTPase"/>
</dbReference>
<dbReference type="InterPro" id="IPR020850">
    <property type="entry name" value="GED_dom"/>
</dbReference>
<dbReference type="InterPro" id="IPR000375">
    <property type="entry name" value="Dynamin_stalk"/>
</dbReference>
<evidence type="ECO:0000259" key="4">
    <source>
        <dbReference type="PROSITE" id="PS51388"/>
    </source>
</evidence>
<dbReference type="SUPFAM" id="SSF52540">
    <property type="entry name" value="P-loop containing nucleoside triphosphate hydrolases"/>
    <property type="match status" value="1"/>
</dbReference>
<feature type="compositionally biased region" description="Basic and acidic residues" evidence="3">
    <location>
        <begin position="1"/>
        <end position="11"/>
    </location>
</feature>
<dbReference type="PROSITE" id="PS51718">
    <property type="entry name" value="G_DYNAMIN_2"/>
    <property type="match status" value="1"/>
</dbReference>
<dbReference type="GO" id="GO:0008017">
    <property type="term" value="F:microtubule binding"/>
    <property type="evidence" value="ECO:0007669"/>
    <property type="project" value="TreeGrafter"/>
</dbReference>
<sequence length="751" mass="84878">MGNDTNTDKGPKTPVTPMPVDPDAVTTSSLQALQSADQRRVMDIVDKLRRTGLSGVVELPQLIVCGDQSSGKSSVLEAITEIPFPRKENLCTRFTTEIILRRSPASTSTVTITPDKLRPESEQAKLKGFTKSIQNFDQLPDVIEEATLAMGLGVVGGISSRAFSRDVLSVEITGPSRPQLTLVDLPGLIHATNKAQTEADKELILDLVSQYMKNPRTIILAVVSAKNDFANQIILDHCRKIDEQGRRTLGIITKPDFLREGTDNELSWIELAQNKDIYLERGWHMLKNRADNQMNFSFDQRNKDEALFFSKGRYAELPRECVGITSLRERLSKVLLHHLIRELPSLKEEMVTKYRATLDEISNLGEKRNTSHEQRVFLMKISMKVNDILKSATKGYYESPFFGTINKDAAVDSAENIRRFRAVVQHLNMGFAKDMRLRGHRYNFEAGPGDDERDCKESLDAQRELERELKQEKDGTKYLPVPQKLSRAEAVEWVKKTLERSRGYELPGTFQPVLISQLFWEQSLPWEDLASLHIAKVAQVCRDFIDVVLADCVPEEFKERLVALTVDAALSKSLGDAKEELAKVLKDKARHPSTYNHYFTSKVQKMRLRKHQALTKAATSAAKKQEGEKEEQRTVIDPIELAAQLDRSIELDMDTFSSQEALDMQRAYYKDELGYFINAVAKAVIERHLVEPLPEIILSPLVVAQMTDEQVEYVAAEPLELTQQRAHLEARKAMLEKGLETFRGAMGGVKR</sequence>
<reference evidence="7" key="2">
    <citation type="journal article" date="2013" name="PLoS Genet.">
        <title>Comparative genome structure, secondary metabolite, and effector coding capacity across Cochliobolus pathogens.</title>
        <authorList>
            <person name="Condon B.J."/>
            <person name="Leng Y."/>
            <person name="Wu D."/>
            <person name="Bushley K.E."/>
            <person name="Ohm R.A."/>
            <person name="Otillar R."/>
            <person name="Martin J."/>
            <person name="Schackwitz W."/>
            <person name="Grimwood J."/>
            <person name="MohdZainudin N."/>
            <person name="Xue C."/>
            <person name="Wang R."/>
            <person name="Manning V.A."/>
            <person name="Dhillon B."/>
            <person name="Tu Z.J."/>
            <person name="Steffenson B.J."/>
            <person name="Salamov A."/>
            <person name="Sun H."/>
            <person name="Lowry S."/>
            <person name="LaButti K."/>
            <person name="Han J."/>
            <person name="Copeland A."/>
            <person name="Lindquist E."/>
            <person name="Barry K."/>
            <person name="Schmutz J."/>
            <person name="Baker S.E."/>
            <person name="Ciuffetti L.M."/>
            <person name="Grigoriev I.V."/>
            <person name="Zhong S."/>
            <person name="Turgeon B.G."/>
        </authorList>
    </citation>
    <scope>NUCLEOTIDE SEQUENCE [LARGE SCALE GENOMIC DNA]</scope>
    <source>
        <strain evidence="7">C4 / ATCC 48331 / race T</strain>
    </source>
</reference>
<dbReference type="Proteomes" id="UP000012338">
    <property type="component" value="Unassembled WGS sequence"/>
</dbReference>
<dbReference type="EMBL" id="KB733444">
    <property type="protein sequence ID" value="ENI10853.1"/>
    <property type="molecule type" value="Genomic_DNA"/>
</dbReference>
<organism evidence="6 7">
    <name type="scientific">Cochliobolus heterostrophus (strain C4 / ATCC 48331 / race T)</name>
    <name type="common">Southern corn leaf blight fungus</name>
    <name type="synonym">Bipolaris maydis</name>
    <dbReference type="NCBI Taxonomy" id="665024"/>
    <lineage>
        <taxon>Eukaryota</taxon>
        <taxon>Fungi</taxon>
        <taxon>Dikarya</taxon>
        <taxon>Ascomycota</taxon>
        <taxon>Pezizomycotina</taxon>
        <taxon>Dothideomycetes</taxon>
        <taxon>Pleosporomycetidae</taxon>
        <taxon>Pleosporales</taxon>
        <taxon>Pleosporineae</taxon>
        <taxon>Pleosporaceae</taxon>
        <taxon>Bipolaris</taxon>
    </lineage>
</organism>
<dbReference type="OrthoDB" id="415706at2759"/>
<feature type="domain" description="GED" evidence="4">
    <location>
        <begin position="658"/>
        <end position="750"/>
    </location>
</feature>
<evidence type="ECO:0000313" key="6">
    <source>
        <dbReference type="EMBL" id="ENI10853.1"/>
    </source>
</evidence>
<dbReference type="Pfam" id="PF00350">
    <property type="entry name" value="Dynamin_N"/>
    <property type="match status" value="1"/>
</dbReference>
<reference evidence="6 7" key="1">
    <citation type="journal article" date="2012" name="PLoS Pathog.">
        <title>Diverse lifestyles and strategies of plant pathogenesis encoded in the genomes of eighteen Dothideomycetes fungi.</title>
        <authorList>
            <person name="Ohm R.A."/>
            <person name="Feau N."/>
            <person name="Henrissat B."/>
            <person name="Schoch C.L."/>
            <person name="Horwitz B.A."/>
            <person name="Barry K.W."/>
            <person name="Condon B.J."/>
            <person name="Copeland A.C."/>
            <person name="Dhillon B."/>
            <person name="Glaser F."/>
            <person name="Hesse C.N."/>
            <person name="Kosti I."/>
            <person name="LaButti K."/>
            <person name="Lindquist E.A."/>
            <person name="Lucas S."/>
            <person name="Salamov A.A."/>
            <person name="Bradshaw R.E."/>
            <person name="Ciuffetti L."/>
            <person name="Hamelin R.C."/>
            <person name="Kema G.H.J."/>
            <person name="Lawrence C."/>
            <person name="Scott J.A."/>
            <person name="Spatafora J.W."/>
            <person name="Turgeon B.G."/>
            <person name="de Wit P.J.G.M."/>
            <person name="Zhong S."/>
            <person name="Goodwin S.B."/>
            <person name="Grigoriev I.V."/>
        </authorList>
    </citation>
    <scope>NUCLEOTIDE SEQUENCE [LARGE SCALE GENOMIC DNA]</scope>
    <source>
        <strain evidence="7">C4 / ATCC 48331 / race T</strain>
    </source>
</reference>
<dbReference type="GO" id="GO:0000266">
    <property type="term" value="P:mitochondrial fission"/>
    <property type="evidence" value="ECO:0007669"/>
    <property type="project" value="TreeGrafter"/>
</dbReference>
<accession>N4XQB8</accession>
<evidence type="ECO:0000256" key="3">
    <source>
        <dbReference type="SAM" id="MobiDB-lite"/>
    </source>
</evidence>
<dbReference type="PRINTS" id="PR00195">
    <property type="entry name" value="DYNAMIN"/>
</dbReference>
<dbReference type="PANTHER" id="PTHR11566">
    <property type="entry name" value="DYNAMIN"/>
    <property type="match status" value="1"/>
</dbReference>
<dbReference type="AlphaFoldDB" id="N4XQB8"/>
<dbReference type="GO" id="GO:0048312">
    <property type="term" value="P:intracellular distribution of mitochondria"/>
    <property type="evidence" value="ECO:0007669"/>
    <property type="project" value="TreeGrafter"/>
</dbReference>
<evidence type="ECO:0000256" key="2">
    <source>
        <dbReference type="ARBA" id="ARBA00023134"/>
    </source>
</evidence>
<dbReference type="GO" id="GO:0006897">
    <property type="term" value="P:endocytosis"/>
    <property type="evidence" value="ECO:0007669"/>
    <property type="project" value="TreeGrafter"/>
</dbReference>
<dbReference type="GO" id="GO:0016020">
    <property type="term" value="C:membrane"/>
    <property type="evidence" value="ECO:0007669"/>
    <property type="project" value="TreeGrafter"/>
</dbReference>
<dbReference type="GO" id="GO:0003924">
    <property type="term" value="F:GTPase activity"/>
    <property type="evidence" value="ECO:0007669"/>
    <property type="project" value="InterPro"/>
</dbReference>
<dbReference type="GO" id="GO:0005739">
    <property type="term" value="C:mitochondrion"/>
    <property type="evidence" value="ECO:0007669"/>
    <property type="project" value="TreeGrafter"/>
</dbReference>
<dbReference type="Gene3D" id="3.40.50.300">
    <property type="entry name" value="P-loop containing nucleotide triphosphate hydrolases"/>
    <property type="match status" value="1"/>
</dbReference>
<evidence type="ECO:0000256" key="1">
    <source>
        <dbReference type="ARBA" id="ARBA00022741"/>
    </source>
</evidence>
<dbReference type="CDD" id="cd08771">
    <property type="entry name" value="DLP_1"/>
    <property type="match status" value="1"/>
</dbReference>
<dbReference type="Pfam" id="PF01031">
    <property type="entry name" value="Dynamin_M"/>
    <property type="match status" value="1"/>
</dbReference>
<name>N4XQB8_COCH4</name>
<evidence type="ECO:0008006" key="8">
    <source>
        <dbReference type="Google" id="ProtNLM"/>
    </source>
</evidence>
<feature type="region of interest" description="Disordered" evidence="3">
    <location>
        <begin position="1"/>
        <end position="24"/>
    </location>
</feature>
<evidence type="ECO:0000259" key="5">
    <source>
        <dbReference type="PROSITE" id="PS51718"/>
    </source>
</evidence>
<proteinExistence type="predicted"/>